<dbReference type="InterPro" id="IPR016187">
    <property type="entry name" value="CTDL_fold"/>
</dbReference>
<dbReference type="GO" id="GO:0001905">
    <property type="term" value="P:activation of membrane attack complex"/>
    <property type="evidence" value="ECO:0007669"/>
    <property type="project" value="Ensembl"/>
</dbReference>
<dbReference type="GO" id="GO:0048525">
    <property type="term" value="P:negative regulation of viral process"/>
    <property type="evidence" value="ECO:0007669"/>
    <property type="project" value="Ensembl"/>
</dbReference>
<evidence type="ECO:0000256" key="6">
    <source>
        <dbReference type="ARBA" id="ARBA00022734"/>
    </source>
</evidence>
<dbReference type="InterPro" id="IPR008160">
    <property type="entry name" value="Collagen"/>
</dbReference>
<dbReference type="InterPro" id="IPR018378">
    <property type="entry name" value="C-type_lectin_CS"/>
</dbReference>
<proteinExistence type="predicted"/>
<evidence type="ECO:0000256" key="14">
    <source>
        <dbReference type="ARBA" id="ARBA00023153"/>
    </source>
</evidence>
<keyword evidence="5 19" id="KW-0732">Signal</keyword>
<dbReference type="GO" id="GO:0002233">
    <property type="term" value="P:leukocyte chemotaxis involved in immune response"/>
    <property type="evidence" value="ECO:0007669"/>
    <property type="project" value="Ensembl"/>
</dbReference>
<name>A0A1S3F9P9_DIPOR</name>
<dbReference type="InterPro" id="IPR001304">
    <property type="entry name" value="C-type_lectin-like"/>
</dbReference>
<dbReference type="PANTHER" id="PTHR24024">
    <property type="entry name" value="PULMONARY SURFACTANT-ASSOCIATED PROTEIN A"/>
    <property type="match status" value="1"/>
</dbReference>
<keyword evidence="14" id="KW-1018">Complement activation lectin pathway</keyword>
<dbReference type="GO" id="GO:1905370">
    <property type="term" value="C:serine-type endopeptidase complex"/>
    <property type="evidence" value="ECO:0007669"/>
    <property type="project" value="Ensembl"/>
</dbReference>
<dbReference type="GO" id="GO:0002752">
    <property type="term" value="P:cell surface pattern recognition receptor signaling pathway"/>
    <property type="evidence" value="ECO:0007669"/>
    <property type="project" value="Ensembl"/>
</dbReference>
<evidence type="ECO:0000313" key="21">
    <source>
        <dbReference type="Proteomes" id="UP000081671"/>
    </source>
</evidence>
<dbReference type="GO" id="GO:0008228">
    <property type="term" value="P:opsonization"/>
    <property type="evidence" value="ECO:0007669"/>
    <property type="project" value="Ensembl"/>
</dbReference>
<dbReference type="GeneID" id="105986301"/>
<dbReference type="InterPro" id="IPR016186">
    <property type="entry name" value="C-type_lectin-like/link_sf"/>
</dbReference>
<dbReference type="AlphaFoldDB" id="A0A1S3F9P9"/>
<keyword evidence="8" id="KW-0106">Calcium</keyword>
<keyword evidence="7" id="KW-0677">Repeat</keyword>
<dbReference type="Pfam" id="PF01391">
    <property type="entry name" value="Collagen"/>
    <property type="match status" value="1"/>
</dbReference>
<dbReference type="GO" id="GO:0006958">
    <property type="term" value="P:complement activation, classical pathway"/>
    <property type="evidence" value="ECO:0007669"/>
    <property type="project" value="UniProtKB-KW"/>
</dbReference>
<dbReference type="GO" id="GO:0005102">
    <property type="term" value="F:signaling receptor binding"/>
    <property type="evidence" value="ECO:0007669"/>
    <property type="project" value="Ensembl"/>
</dbReference>
<gene>
    <name evidence="22" type="primary">Mbl2</name>
</gene>
<feature type="compositionally biased region" description="Low complexity" evidence="18">
    <location>
        <begin position="81"/>
        <end position="91"/>
    </location>
</feature>
<evidence type="ECO:0000256" key="10">
    <source>
        <dbReference type="ARBA" id="ARBA00022875"/>
    </source>
</evidence>
<evidence type="ECO:0000259" key="20">
    <source>
        <dbReference type="PROSITE" id="PS50041"/>
    </source>
</evidence>
<dbReference type="SUPFAM" id="SSF56436">
    <property type="entry name" value="C-type lectin-like"/>
    <property type="match status" value="1"/>
</dbReference>
<keyword evidence="13" id="KW-0176">Collagen</keyword>
<dbReference type="GO" id="GO:0005581">
    <property type="term" value="C:collagen trimer"/>
    <property type="evidence" value="ECO:0007669"/>
    <property type="project" value="UniProtKB-KW"/>
</dbReference>
<evidence type="ECO:0000256" key="4">
    <source>
        <dbReference type="ARBA" id="ARBA00022588"/>
    </source>
</evidence>
<dbReference type="RefSeq" id="XP_012872582.1">
    <property type="nucleotide sequence ID" value="XM_013017128.1"/>
</dbReference>
<dbReference type="GO" id="GO:0031638">
    <property type="term" value="P:zymogen activation"/>
    <property type="evidence" value="ECO:0007669"/>
    <property type="project" value="Ensembl"/>
</dbReference>
<evidence type="ECO:0000256" key="9">
    <source>
        <dbReference type="ARBA" id="ARBA00022859"/>
    </source>
</evidence>
<dbReference type="GO" id="GO:0001867">
    <property type="term" value="P:complement activation, lectin pathway"/>
    <property type="evidence" value="ECO:0007669"/>
    <property type="project" value="UniProtKB-KW"/>
</dbReference>
<dbReference type="KEGG" id="dord:105986301"/>
<dbReference type="FunFam" id="3.10.100.10:FF:000088">
    <property type="entry name" value="Mannose-binding protein A"/>
    <property type="match status" value="1"/>
</dbReference>
<evidence type="ECO:0000256" key="16">
    <source>
        <dbReference type="ARBA" id="ARBA00023278"/>
    </source>
</evidence>
<keyword evidence="21" id="KW-1185">Reference proteome</keyword>
<dbReference type="Pfam" id="PF00059">
    <property type="entry name" value="Lectin_C"/>
    <property type="match status" value="1"/>
</dbReference>
<accession>A0A1S3F9P9</accession>
<feature type="compositionally biased region" description="Basic and acidic residues" evidence="18">
    <location>
        <begin position="46"/>
        <end position="61"/>
    </location>
</feature>
<dbReference type="GO" id="GO:0005615">
    <property type="term" value="C:extracellular space"/>
    <property type="evidence" value="ECO:0007669"/>
    <property type="project" value="Ensembl"/>
</dbReference>
<evidence type="ECO:0000256" key="17">
    <source>
        <dbReference type="ARBA" id="ARBA00032886"/>
    </source>
</evidence>
<keyword evidence="12" id="KW-0175">Coiled coil</keyword>
<keyword evidence="6" id="KW-0430">Lectin</keyword>
<evidence type="ECO:0000256" key="13">
    <source>
        <dbReference type="ARBA" id="ARBA00023119"/>
    </source>
</evidence>
<evidence type="ECO:0000256" key="5">
    <source>
        <dbReference type="ARBA" id="ARBA00022729"/>
    </source>
</evidence>
<dbReference type="GO" id="GO:0140374">
    <property type="term" value="P:antiviral innate immune response"/>
    <property type="evidence" value="ECO:0007669"/>
    <property type="project" value="Ensembl"/>
</dbReference>
<keyword evidence="16" id="KW-0379">Hydroxylation</keyword>
<dbReference type="PANTHER" id="PTHR24024:SF34">
    <property type="entry name" value="MANNOSE-BINDING PROTEIN C"/>
    <property type="match status" value="1"/>
</dbReference>
<comment type="subcellular location">
    <subcellularLocation>
        <location evidence="1">Secreted</location>
    </subcellularLocation>
</comment>
<dbReference type="OMA" id="CAKFQAS"/>
<keyword evidence="11" id="KW-0465">Mannose-binding</keyword>
<sequence length="245" mass="26053">MSPFPSALLLLSVMQATNPETIVNEDAQKTCPAIACCPGLNGFPGKDGRDGAKGEKGDPGEGLRGIQGPPGKVGPPGPPGLRGISGPMGPKGDPGKKGECDSSAVDSKVTSLRSELELIKKWLYFSLVKKVGKKVFLSSGEKMSFDKVKALCASVQASVATPRNDKENRAIRSTTSELAFLGITDEVHEGQFVDMTGAPLHYTNWNEHEPNNADPGEDCVILLSDGKWNDIPCSRSYMAVCEFSE</sequence>
<feature type="chain" id="PRO_5010186170" description="Mannose-binding protein C" evidence="19">
    <location>
        <begin position="20"/>
        <end position="245"/>
    </location>
</feature>
<dbReference type="SMART" id="SM00034">
    <property type="entry name" value="CLECT"/>
    <property type="match status" value="1"/>
</dbReference>
<dbReference type="GO" id="GO:0042802">
    <property type="term" value="F:identical protein binding"/>
    <property type="evidence" value="ECO:0007669"/>
    <property type="project" value="Ensembl"/>
</dbReference>
<dbReference type="GO" id="GO:0005537">
    <property type="term" value="F:D-mannose binding"/>
    <property type="evidence" value="ECO:0007669"/>
    <property type="project" value="UniProtKB-KW"/>
</dbReference>
<dbReference type="GO" id="GO:0050830">
    <property type="term" value="P:defense response to Gram-positive bacterium"/>
    <property type="evidence" value="ECO:0007669"/>
    <property type="project" value="Ensembl"/>
</dbReference>
<dbReference type="Gene3D" id="3.10.100.10">
    <property type="entry name" value="Mannose-Binding Protein A, subunit A"/>
    <property type="match status" value="1"/>
</dbReference>
<evidence type="ECO:0000256" key="1">
    <source>
        <dbReference type="ARBA" id="ARBA00004613"/>
    </source>
</evidence>
<dbReference type="PROSITE" id="PS00615">
    <property type="entry name" value="C_TYPE_LECTIN_1"/>
    <property type="match status" value="1"/>
</dbReference>
<keyword evidence="9" id="KW-0391">Immunity</keyword>
<dbReference type="GO" id="GO:1903028">
    <property type="term" value="P:positive regulation of opsonization"/>
    <property type="evidence" value="ECO:0007669"/>
    <property type="project" value="Ensembl"/>
</dbReference>
<dbReference type="GO" id="GO:0038187">
    <property type="term" value="F:pattern recognition receptor activity"/>
    <property type="evidence" value="ECO:0007669"/>
    <property type="project" value="Ensembl"/>
</dbReference>
<evidence type="ECO:0000256" key="11">
    <source>
        <dbReference type="ARBA" id="ARBA00023035"/>
    </source>
</evidence>
<dbReference type="GO" id="GO:0106139">
    <property type="term" value="C:symbiont cell surface"/>
    <property type="evidence" value="ECO:0007669"/>
    <property type="project" value="Ensembl"/>
</dbReference>
<dbReference type="FunCoup" id="A0A1S3F9P9">
    <property type="interactions" value="157"/>
</dbReference>
<evidence type="ECO:0000256" key="7">
    <source>
        <dbReference type="ARBA" id="ARBA00022737"/>
    </source>
</evidence>
<feature type="domain" description="C-type lectin" evidence="20">
    <location>
        <begin position="131"/>
        <end position="242"/>
    </location>
</feature>
<feature type="signal peptide" evidence="19">
    <location>
        <begin position="1"/>
        <end position="19"/>
    </location>
</feature>
<dbReference type="InParanoid" id="A0A1S3F9P9"/>
<dbReference type="GO" id="GO:0051873">
    <property type="term" value="P:killing by host of symbiont cells"/>
    <property type="evidence" value="ECO:0007669"/>
    <property type="project" value="Ensembl"/>
</dbReference>
<dbReference type="Proteomes" id="UP000081671">
    <property type="component" value="Unplaced"/>
</dbReference>
<keyword evidence="4" id="KW-0399">Innate immunity</keyword>
<evidence type="ECO:0000256" key="15">
    <source>
        <dbReference type="ARBA" id="ARBA00023157"/>
    </source>
</evidence>
<organism evidence="21 22">
    <name type="scientific">Dipodomys ordii</name>
    <name type="common">Ord's kangaroo rat</name>
    <dbReference type="NCBI Taxonomy" id="10020"/>
    <lineage>
        <taxon>Eukaryota</taxon>
        <taxon>Metazoa</taxon>
        <taxon>Chordata</taxon>
        <taxon>Craniata</taxon>
        <taxon>Vertebrata</taxon>
        <taxon>Euteleostomi</taxon>
        <taxon>Mammalia</taxon>
        <taxon>Eutheria</taxon>
        <taxon>Euarchontoglires</taxon>
        <taxon>Glires</taxon>
        <taxon>Rodentia</taxon>
        <taxon>Castorimorpha</taxon>
        <taxon>Heteromyidae</taxon>
        <taxon>Dipodomyinae</taxon>
        <taxon>Dipodomys</taxon>
    </lineage>
</organism>
<keyword evidence="3" id="KW-0964">Secreted</keyword>
<evidence type="ECO:0000313" key="22">
    <source>
        <dbReference type="RefSeq" id="XP_012872582.1"/>
    </source>
</evidence>
<dbReference type="STRING" id="10020.ENSDORP00000000683"/>
<dbReference type="GO" id="GO:0048306">
    <property type="term" value="F:calcium-dependent protein binding"/>
    <property type="evidence" value="ECO:0007669"/>
    <property type="project" value="Ensembl"/>
</dbReference>
<reference evidence="22" key="1">
    <citation type="submission" date="2025-08" db="UniProtKB">
        <authorList>
            <consortium name="RefSeq"/>
        </authorList>
    </citation>
    <scope>IDENTIFICATION</scope>
    <source>
        <tissue evidence="22">Kidney</tissue>
    </source>
</reference>
<dbReference type="CTD" id="4153"/>
<evidence type="ECO:0000256" key="8">
    <source>
        <dbReference type="ARBA" id="ARBA00022837"/>
    </source>
</evidence>
<dbReference type="GO" id="GO:0005771">
    <property type="term" value="C:multivesicular body"/>
    <property type="evidence" value="ECO:0007669"/>
    <property type="project" value="TreeGrafter"/>
</dbReference>
<dbReference type="OrthoDB" id="10255512at2759"/>
<evidence type="ECO:0000256" key="2">
    <source>
        <dbReference type="ARBA" id="ARBA00021805"/>
    </source>
</evidence>
<evidence type="ECO:0000256" key="19">
    <source>
        <dbReference type="SAM" id="SignalP"/>
    </source>
</evidence>
<dbReference type="InterPro" id="IPR051077">
    <property type="entry name" value="Ca-dependent_lectin"/>
</dbReference>
<dbReference type="PROSITE" id="PS50041">
    <property type="entry name" value="C_TYPE_LECTIN_2"/>
    <property type="match status" value="1"/>
</dbReference>
<keyword evidence="15" id="KW-1015">Disulfide bond</keyword>
<feature type="region of interest" description="Disordered" evidence="18">
    <location>
        <begin position="45"/>
        <end position="106"/>
    </location>
</feature>
<evidence type="ECO:0000256" key="12">
    <source>
        <dbReference type="ARBA" id="ARBA00023054"/>
    </source>
</evidence>
<evidence type="ECO:0000256" key="18">
    <source>
        <dbReference type="SAM" id="MobiDB-lite"/>
    </source>
</evidence>
<evidence type="ECO:0000256" key="3">
    <source>
        <dbReference type="ARBA" id="ARBA00022525"/>
    </source>
</evidence>
<keyword evidence="10" id="KW-0180">Complement pathway</keyword>
<protein>
    <recommendedName>
        <fullName evidence="2">Mannose-binding protein C</fullName>
    </recommendedName>
    <alternativeName>
        <fullName evidence="17">Mannan-binding protein</fullName>
    </alternativeName>
</protein>